<dbReference type="PANTHER" id="PTHR10291:SF43">
    <property type="entry name" value="DEHYDRODOLICHYL DIPHOSPHATE SYNTHASE COMPLEX SUBUNIT DHDDS"/>
    <property type="match status" value="1"/>
</dbReference>
<dbReference type="SUPFAM" id="SSF64005">
    <property type="entry name" value="Undecaprenyl diphosphate synthase"/>
    <property type="match status" value="1"/>
</dbReference>
<keyword evidence="4" id="KW-0175">Coiled coil</keyword>
<sequence length="585" mass="65394">MGNCWTSPDDPHRNKYIPSTPGTSGNHSNNISSNTSSSGGRSQFSEASSSPRIKELHSQQPNGQILESPNLRVFTFTELKAATRNFKSDQVLGEGGFGRVFKGWVDEKTLQPSKSGTGMLVAIKKLNSESVQGYQEWQSFNSKISDFGLAKLGPAGAESHVTTRIMGTYGYAAPEYIATGHLYVKSDVYGFGVVLLEILTGLRALDMQRPREQQQLAEWAKPLLLHKRKLKNILDVRMEGQYAFKAAMQDHMMEENSAIVASQSSAIGASQSLGALGSFLRKCLFSVVSVGPIPEHIAFIMDGNRRYAKRRNLPAGEGHRAGFLSFMSVLQYCYELLVKFMTVYAFGIDNFKRPSDEVQILMDLLQEKIEGLLERESIVNQYGIRVCFIGNLKLLNESVRDAAERAMKATANNSKAVLLICVAYSSRDEIVHAVQESCYEKRNEIQAQIKRTRGGNGGLDGEAGLDTSEACNERVEGEKENTMVNHVENVEGEVQESEKQLQNVPVVKVVDVERHMYMAVAPDPNIVIRTSGETRLSNFLLWQTSNCLLYFPAALWPDLGLWHLVWAILNFQRNHYYLEKKRKQM</sequence>
<feature type="compositionally biased region" description="Low complexity" evidence="5">
    <location>
        <begin position="24"/>
        <end position="50"/>
    </location>
</feature>
<dbReference type="Gene3D" id="3.30.200.20">
    <property type="entry name" value="Phosphorylase Kinase, domain 1"/>
    <property type="match status" value="1"/>
</dbReference>
<dbReference type="GO" id="GO:0016094">
    <property type="term" value="P:polyprenol biosynthetic process"/>
    <property type="evidence" value="ECO:0007669"/>
    <property type="project" value="TreeGrafter"/>
</dbReference>
<dbReference type="InterPro" id="IPR011009">
    <property type="entry name" value="Kinase-like_dom_sf"/>
</dbReference>
<keyword evidence="3" id="KW-0547">Nucleotide-binding</keyword>
<feature type="coiled-coil region" evidence="4">
    <location>
        <begin position="355"/>
        <end position="412"/>
    </location>
</feature>
<dbReference type="InterPro" id="IPR036424">
    <property type="entry name" value="UPP_synth-like_sf"/>
</dbReference>
<dbReference type="GO" id="GO:0045547">
    <property type="term" value="F:ditrans,polycis-polyprenyl diphosphate synthase [(2E,6E)-farnesyl diphosphate specific] activity"/>
    <property type="evidence" value="ECO:0007669"/>
    <property type="project" value="TreeGrafter"/>
</dbReference>
<keyword evidence="2" id="KW-0808">Transferase</keyword>
<dbReference type="Pfam" id="PF01255">
    <property type="entry name" value="Prenyltransf"/>
    <property type="match status" value="1"/>
</dbReference>
<name>A0A498HZ86_MALDO</name>
<evidence type="ECO:0000256" key="1">
    <source>
        <dbReference type="ARBA" id="ARBA00005432"/>
    </source>
</evidence>
<keyword evidence="3" id="KW-0067">ATP-binding</keyword>
<gene>
    <name evidence="7" type="ORF">DVH24_029638</name>
</gene>
<dbReference type="GO" id="GO:0004672">
    <property type="term" value="F:protein kinase activity"/>
    <property type="evidence" value="ECO:0007669"/>
    <property type="project" value="InterPro"/>
</dbReference>
<evidence type="ECO:0000256" key="2">
    <source>
        <dbReference type="ARBA" id="ARBA00022679"/>
    </source>
</evidence>
<dbReference type="InterPro" id="IPR000719">
    <property type="entry name" value="Prot_kinase_dom"/>
</dbReference>
<reference evidence="7 8" key="1">
    <citation type="submission" date="2018-10" db="EMBL/GenBank/DDBJ databases">
        <title>A high-quality apple genome assembly.</title>
        <authorList>
            <person name="Hu J."/>
        </authorList>
    </citation>
    <scope>NUCLEOTIDE SEQUENCE [LARGE SCALE GENOMIC DNA]</scope>
    <source>
        <strain evidence="8">cv. HFTH1</strain>
        <tissue evidence="7">Young leaf</tissue>
    </source>
</reference>
<dbReference type="GO" id="GO:0005524">
    <property type="term" value="F:ATP binding"/>
    <property type="evidence" value="ECO:0007669"/>
    <property type="project" value="UniProtKB-UniRule"/>
</dbReference>
<evidence type="ECO:0000313" key="8">
    <source>
        <dbReference type="Proteomes" id="UP000290289"/>
    </source>
</evidence>
<comment type="caution">
    <text evidence="7">The sequence shown here is derived from an EMBL/GenBank/DDBJ whole genome shotgun (WGS) entry which is preliminary data.</text>
</comment>
<feature type="binding site" evidence="3">
    <location>
        <position position="125"/>
    </location>
    <ligand>
        <name>ATP</name>
        <dbReference type="ChEBI" id="CHEBI:30616"/>
    </ligand>
</feature>
<protein>
    <recommendedName>
        <fullName evidence="6">Protein kinase domain-containing protein</fullName>
    </recommendedName>
</protein>
<organism evidence="7 8">
    <name type="scientific">Malus domestica</name>
    <name type="common">Apple</name>
    <name type="synonym">Pyrus malus</name>
    <dbReference type="NCBI Taxonomy" id="3750"/>
    <lineage>
        <taxon>Eukaryota</taxon>
        <taxon>Viridiplantae</taxon>
        <taxon>Streptophyta</taxon>
        <taxon>Embryophyta</taxon>
        <taxon>Tracheophyta</taxon>
        <taxon>Spermatophyta</taxon>
        <taxon>Magnoliopsida</taxon>
        <taxon>eudicotyledons</taxon>
        <taxon>Gunneridae</taxon>
        <taxon>Pentapetalae</taxon>
        <taxon>rosids</taxon>
        <taxon>fabids</taxon>
        <taxon>Rosales</taxon>
        <taxon>Rosaceae</taxon>
        <taxon>Amygdaloideae</taxon>
        <taxon>Maleae</taxon>
        <taxon>Malus</taxon>
    </lineage>
</organism>
<evidence type="ECO:0000259" key="6">
    <source>
        <dbReference type="PROSITE" id="PS50011"/>
    </source>
</evidence>
<dbReference type="PROSITE" id="PS00107">
    <property type="entry name" value="PROTEIN_KINASE_ATP"/>
    <property type="match status" value="1"/>
</dbReference>
<dbReference type="STRING" id="3750.A0A498HZ86"/>
<dbReference type="PROSITE" id="PS50011">
    <property type="entry name" value="PROTEIN_KINASE_DOM"/>
    <property type="match status" value="1"/>
</dbReference>
<dbReference type="NCBIfam" id="TIGR00055">
    <property type="entry name" value="uppS"/>
    <property type="match status" value="1"/>
</dbReference>
<comment type="similarity">
    <text evidence="1">Belongs to the UPP synthase family.</text>
</comment>
<dbReference type="SUPFAM" id="SSF56112">
    <property type="entry name" value="Protein kinase-like (PK-like)"/>
    <property type="match status" value="1"/>
</dbReference>
<dbReference type="CDD" id="cd00475">
    <property type="entry name" value="Cis_IPPS"/>
    <property type="match status" value="1"/>
</dbReference>
<dbReference type="Gene3D" id="3.40.1180.10">
    <property type="entry name" value="Decaprenyl diphosphate synthase-like"/>
    <property type="match status" value="1"/>
</dbReference>
<evidence type="ECO:0000256" key="5">
    <source>
        <dbReference type="SAM" id="MobiDB-lite"/>
    </source>
</evidence>
<proteinExistence type="inferred from homology"/>
<keyword evidence="8" id="KW-1185">Reference proteome</keyword>
<dbReference type="HAMAP" id="MF_01139">
    <property type="entry name" value="ISPT"/>
    <property type="match status" value="1"/>
</dbReference>
<dbReference type="AlphaFoldDB" id="A0A498HZ86"/>
<feature type="domain" description="Protein kinase" evidence="6">
    <location>
        <begin position="1"/>
        <end position="259"/>
    </location>
</feature>
<dbReference type="Pfam" id="PF00069">
    <property type="entry name" value="Pkinase"/>
    <property type="match status" value="1"/>
</dbReference>
<dbReference type="SMART" id="SM00220">
    <property type="entry name" value="S_TKc"/>
    <property type="match status" value="1"/>
</dbReference>
<dbReference type="Proteomes" id="UP000290289">
    <property type="component" value="Chromosome 15"/>
</dbReference>
<dbReference type="Gene3D" id="1.10.510.10">
    <property type="entry name" value="Transferase(Phosphotransferase) domain 1"/>
    <property type="match status" value="1"/>
</dbReference>
<dbReference type="InterPro" id="IPR017441">
    <property type="entry name" value="Protein_kinase_ATP_BS"/>
</dbReference>
<accession>A0A498HZ86</accession>
<dbReference type="EMBL" id="RDQH01000341">
    <property type="protein sequence ID" value="RXH74917.1"/>
    <property type="molecule type" value="Genomic_DNA"/>
</dbReference>
<evidence type="ECO:0000256" key="3">
    <source>
        <dbReference type="PROSITE-ProRule" id="PRU10141"/>
    </source>
</evidence>
<evidence type="ECO:0000256" key="4">
    <source>
        <dbReference type="SAM" id="Coils"/>
    </source>
</evidence>
<feature type="region of interest" description="Disordered" evidence="5">
    <location>
        <begin position="1"/>
        <end position="64"/>
    </location>
</feature>
<dbReference type="GO" id="GO:0005783">
    <property type="term" value="C:endoplasmic reticulum"/>
    <property type="evidence" value="ECO:0007669"/>
    <property type="project" value="TreeGrafter"/>
</dbReference>
<evidence type="ECO:0000313" key="7">
    <source>
        <dbReference type="EMBL" id="RXH74917.1"/>
    </source>
</evidence>
<dbReference type="InterPro" id="IPR001441">
    <property type="entry name" value="UPP_synth-like"/>
</dbReference>
<dbReference type="PANTHER" id="PTHR10291">
    <property type="entry name" value="DEHYDRODOLICHYL DIPHOSPHATE SYNTHASE FAMILY MEMBER"/>
    <property type="match status" value="1"/>
</dbReference>